<evidence type="ECO:0000313" key="6">
    <source>
        <dbReference type="EMBL" id="NHR08592.1"/>
    </source>
</evidence>
<dbReference type="Gene3D" id="1.10.10.10">
    <property type="entry name" value="Winged helix-like DNA-binding domain superfamily/Winged helix DNA-binding domain"/>
    <property type="match status" value="1"/>
</dbReference>
<organism evidence="6 7">
    <name type="scientific">Chromobacterium fluminis</name>
    <dbReference type="NCBI Taxonomy" id="3044269"/>
    <lineage>
        <taxon>Bacteria</taxon>
        <taxon>Pseudomonadati</taxon>
        <taxon>Pseudomonadota</taxon>
        <taxon>Betaproteobacteria</taxon>
        <taxon>Neisseriales</taxon>
        <taxon>Chromobacteriaceae</taxon>
        <taxon>Chromobacterium</taxon>
    </lineage>
</organism>
<dbReference type="PRINTS" id="PR00039">
    <property type="entry name" value="HTHLYSR"/>
</dbReference>
<feature type="domain" description="HTH lysR-type" evidence="5">
    <location>
        <begin position="1"/>
        <end position="61"/>
    </location>
</feature>
<dbReference type="InterPro" id="IPR005119">
    <property type="entry name" value="LysR_subst-bd"/>
</dbReference>
<accession>A0ABX0LGH4</accession>
<evidence type="ECO:0000256" key="3">
    <source>
        <dbReference type="ARBA" id="ARBA00023125"/>
    </source>
</evidence>
<keyword evidence="7" id="KW-1185">Reference proteome</keyword>
<evidence type="ECO:0000313" key="7">
    <source>
        <dbReference type="Proteomes" id="UP001515641"/>
    </source>
</evidence>
<reference evidence="6 7" key="1">
    <citation type="submission" date="2020-03" db="EMBL/GenBank/DDBJ databases">
        <title>Draft genome sequence of environmentally isolated cultures.</title>
        <authorList>
            <person name="Wilson H.S."/>
            <person name="De Leon M.E."/>
        </authorList>
    </citation>
    <scope>NUCLEOTIDE SEQUENCE [LARGE SCALE GENOMIC DNA]</scope>
    <source>
        <strain evidence="6 7">HSC-31F16</strain>
    </source>
</reference>
<dbReference type="Pfam" id="PF03466">
    <property type="entry name" value="LysR_substrate"/>
    <property type="match status" value="1"/>
</dbReference>
<name>A0ABX0LGH4_9NEIS</name>
<protein>
    <submittedName>
        <fullName evidence="6">LysR family transcriptional regulator</fullName>
    </submittedName>
</protein>
<comment type="similarity">
    <text evidence="1">Belongs to the LysR transcriptional regulatory family.</text>
</comment>
<dbReference type="RefSeq" id="WP_166454217.1">
    <property type="nucleotide sequence ID" value="NZ_JAAOMA010000071.1"/>
</dbReference>
<keyword evidence="3" id="KW-0238">DNA-binding</keyword>
<dbReference type="PANTHER" id="PTHR30346:SF0">
    <property type="entry name" value="HCA OPERON TRANSCRIPTIONAL ACTIVATOR HCAR"/>
    <property type="match status" value="1"/>
</dbReference>
<keyword evidence="2" id="KW-0805">Transcription regulation</keyword>
<dbReference type="InterPro" id="IPR036390">
    <property type="entry name" value="WH_DNA-bd_sf"/>
</dbReference>
<dbReference type="EMBL" id="JAAOMA010000071">
    <property type="protein sequence ID" value="NHR08592.1"/>
    <property type="molecule type" value="Genomic_DNA"/>
</dbReference>
<dbReference type="Proteomes" id="UP001515641">
    <property type="component" value="Unassembled WGS sequence"/>
</dbReference>
<dbReference type="PANTHER" id="PTHR30346">
    <property type="entry name" value="TRANSCRIPTIONAL DUAL REGULATOR HCAR-RELATED"/>
    <property type="match status" value="1"/>
</dbReference>
<comment type="caution">
    <text evidence="6">The sequence shown here is derived from an EMBL/GenBank/DDBJ whole genome shotgun (WGS) entry which is preliminary data.</text>
</comment>
<dbReference type="CDD" id="cd08412">
    <property type="entry name" value="PBP2_PAO1_like"/>
    <property type="match status" value="1"/>
</dbReference>
<dbReference type="Gene3D" id="3.40.190.10">
    <property type="entry name" value="Periplasmic binding protein-like II"/>
    <property type="match status" value="2"/>
</dbReference>
<evidence type="ECO:0000259" key="5">
    <source>
        <dbReference type="PROSITE" id="PS50931"/>
    </source>
</evidence>
<evidence type="ECO:0000256" key="1">
    <source>
        <dbReference type="ARBA" id="ARBA00009437"/>
    </source>
</evidence>
<evidence type="ECO:0000256" key="2">
    <source>
        <dbReference type="ARBA" id="ARBA00023015"/>
    </source>
</evidence>
<sequence length="319" mass="34718">MQYTLRQLAYLVAVADHGSVTEAAKALHTSQPGVSSAIAQLEEVFGLQLFMRHHARGVSLTPAGRSFIAAARQLLKQAEELTPQAQEISQSLRGRVTLGCFTTIAPILLPRLLSALRDAYPELEVDLLEGDARQLREALADGRIELALAYDLGLPESLHKLPLSGARPYALVAADHPLAGRGEVSLAELAAEPLVLLDLPHSREYFLSLFRQQRLEPKVGLRTINFELARGLVAAGFGYALLNLRPEVDVAYGGGKLACLDIADEVPRLPIMLAWPQALRLTRKAEAVRELCLQLLGGTADEGRPENLFKVCCASAIRR</sequence>
<dbReference type="Pfam" id="PF00126">
    <property type="entry name" value="HTH_1"/>
    <property type="match status" value="1"/>
</dbReference>
<dbReference type="SUPFAM" id="SSF46785">
    <property type="entry name" value="Winged helix' DNA-binding domain"/>
    <property type="match status" value="1"/>
</dbReference>
<evidence type="ECO:0000256" key="4">
    <source>
        <dbReference type="ARBA" id="ARBA00023163"/>
    </source>
</evidence>
<dbReference type="InterPro" id="IPR036388">
    <property type="entry name" value="WH-like_DNA-bd_sf"/>
</dbReference>
<dbReference type="InterPro" id="IPR000847">
    <property type="entry name" value="LysR_HTH_N"/>
</dbReference>
<keyword evidence="4" id="KW-0804">Transcription</keyword>
<proteinExistence type="inferred from homology"/>
<dbReference type="PROSITE" id="PS50931">
    <property type="entry name" value="HTH_LYSR"/>
    <property type="match status" value="1"/>
</dbReference>
<gene>
    <name evidence="6" type="ORF">HA052_25710</name>
</gene>
<dbReference type="SUPFAM" id="SSF53850">
    <property type="entry name" value="Periplasmic binding protein-like II"/>
    <property type="match status" value="1"/>
</dbReference>